<protein>
    <submittedName>
        <fullName evidence="1">Membrane protein</fullName>
    </submittedName>
</protein>
<name>A0ABQ2IYH4_9ACTN</name>
<sequence length="128" mass="13405">MTADDRSARALARLLAGAGTLHFLAPKPFDALVPRRLPGTPRAWTYASGAAELAVAAAVALPRTRRAGALAAAGLFAAVFPANVKMARDWRHRPAPLKALAYGRLPAQLPLIGWALHTARAATPPSAK</sequence>
<dbReference type="RefSeq" id="WP_189095868.1">
    <property type="nucleotide sequence ID" value="NZ_BMND01000002.1"/>
</dbReference>
<dbReference type="Proteomes" id="UP000600080">
    <property type="component" value="Unassembled WGS sequence"/>
</dbReference>
<evidence type="ECO:0000313" key="1">
    <source>
        <dbReference type="EMBL" id="GGN33827.1"/>
    </source>
</evidence>
<gene>
    <name evidence="1" type="ORF">GCM10012285_05380</name>
</gene>
<dbReference type="PANTHER" id="PTHR36974:SF1">
    <property type="entry name" value="DOXX FAMILY MEMBRANE PROTEIN"/>
    <property type="match status" value="1"/>
</dbReference>
<accession>A0ABQ2IYH4</accession>
<dbReference type="GeneID" id="301546432"/>
<organism evidence="1 2">
    <name type="scientific">Streptomyces kronopolitis</name>
    <dbReference type="NCBI Taxonomy" id="1612435"/>
    <lineage>
        <taxon>Bacteria</taxon>
        <taxon>Bacillati</taxon>
        <taxon>Actinomycetota</taxon>
        <taxon>Actinomycetes</taxon>
        <taxon>Kitasatosporales</taxon>
        <taxon>Streptomycetaceae</taxon>
        <taxon>Streptomyces</taxon>
    </lineage>
</organism>
<comment type="caution">
    <text evidence="1">The sequence shown here is derived from an EMBL/GenBank/DDBJ whole genome shotgun (WGS) entry which is preliminary data.</text>
</comment>
<dbReference type="PANTHER" id="PTHR36974">
    <property type="entry name" value="MEMBRANE PROTEIN-RELATED"/>
    <property type="match status" value="1"/>
</dbReference>
<keyword evidence="2" id="KW-1185">Reference proteome</keyword>
<dbReference type="EMBL" id="BMND01000002">
    <property type="protein sequence ID" value="GGN33827.1"/>
    <property type="molecule type" value="Genomic_DNA"/>
</dbReference>
<reference evidence="2" key="1">
    <citation type="journal article" date="2019" name="Int. J. Syst. Evol. Microbiol.">
        <title>The Global Catalogue of Microorganisms (GCM) 10K type strain sequencing project: providing services to taxonomists for standard genome sequencing and annotation.</title>
        <authorList>
            <consortium name="The Broad Institute Genomics Platform"/>
            <consortium name="The Broad Institute Genome Sequencing Center for Infectious Disease"/>
            <person name="Wu L."/>
            <person name="Ma J."/>
        </authorList>
    </citation>
    <scope>NUCLEOTIDE SEQUENCE [LARGE SCALE GENOMIC DNA]</scope>
    <source>
        <strain evidence="2">CGMCC 4.7323</strain>
    </source>
</reference>
<proteinExistence type="predicted"/>
<evidence type="ECO:0000313" key="2">
    <source>
        <dbReference type="Proteomes" id="UP000600080"/>
    </source>
</evidence>